<dbReference type="AlphaFoldDB" id="A0A0F9BDC5"/>
<reference evidence="1" key="1">
    <citation type="journal article" date="2015" name="Nature">
        <title>Complex archaea that bridge the gap between prokaryotes and eukaryotes.</title>
        <authorList>
            <person name="Spang A."/>
            <person name="Saw J.H."/>
            <person name="Jorgensen S.L."/>
            <person name="Zaremba-Niedzwiedzka K."/>
            <person name="Martijn J."/>
            <person name="Lind A.E."/>
            <person name="van Eijk R."/>
            <person name="Schleper C."/>
            <person name="Guy L."/>
            <person name="Ettema T.J."/>
        </authorList>
    </citation>
    <scope>NUCLEOTIDE SEQUENCE</scope>
</reference>
<name>A0A0F9BDC5_9ZZZZ</name>
<feature type="non-terminal residue" evidence="1">
    <location>
        <position position="1"/>
    </location>
</feature>
<gene>
    <name evidence="1" type="ORF">LCGC14_2740900</name>
</gene>
<evidence type="ECO:0000313" key="1">
    <source>
        <dbReference type="EMBL" id="KKK88664.1"/>
    </source>
</evidence>
<proteinExistence type="predicted"/>
<protein>
    <submittedName>
        <fullName evidence="1">Uncharacterized protein</fullName>
    </submittedName>
</protein>
<comment type="caution">
    <text evidence="1">The sequence shown here is derived from an EMBL/GenBank/DDBJ whole genome shotgun (WGS) entry which is preliminary data.</text>
</comment>
<dbReference type="EMBL" id="LAZR01049856">
    <property type="protein sequence ID" value="KKK88664.1"/>
    <property type="molecule type" value="Genomic_DNA"/>
</dbReference>
<accession>A0A0F9BDC5</accession>
<sequence>EYPDATATDPTIVPFGPQEGESLSNCSTKFLERIRDWCVNKDALPQTVDVIKLLLVERKKAECRVPTHPPKDESTGDVPRAIVEAQQDEIQFPDEESK</sequence>
<organism evidence="1">
    <name type="scientific">marine sediment metagenome</name>
    <dbReference type="NCBI Taxonomy" id="412755"/>
    <lineage>
        <taxon>unclassified sequences</taxon>
        <taxon>metagenomes</taxon>
        <taxon>ecological metagenomes</taxon>
    </lineage>
</organism>